<evidence type="ECO:0000256" key="6">
    <source>
        <dbReference type="RuleBase" id="RU004466"/>
    </source>
</evidence>
<name>A0ABQ3M4G5_9PSEU</name>
<evidence type="ECO:0000256" key="4">
    <source>
        <dbReference type="ARBA" id="ARBA00022723"/>
    </source>
</evidence>
<protein>
    <recommendedName>
        <fullName evidence="9">Polyprenyl synthetase</fullName>
    </recommendedName>
</protein>
<evidence type="ECO:0008006" key="9">
    <source>
        <dbReference type="Google" id="ProtNLM"/>
    </source>
</evidence>
<dbReference type="EMBL" id="BNAR01000002">
    <property type="protein sequence ID" value="GHH32307.1"/>
    <property type="molecule type" value="Genomic_DNA"/>
</dbReference>
<evidence type="ECO:0000256" key="1">
    <source>
        <dbReference type="ARBA" id="ARBA00001946"/>
    </source>
</evidence>
<comment type="cofactor">
    <cofactor evidence="1">
        <name>Mg(2+)</name>
        <dbReference type="ChEBI" id="CHEBI:18420"/>
    </cofactor>
</comment>
<keyword evidence="3 6" id="KW-0808">Transferase</keyword>
<reference evidence="8" key="1">
    <citation type="journal article" date="2019" name="Int. J. Syst. Evol. Microbiol.">
        <title>The Global Catalogue of Microorganisms (GCM) 10K type strain sequencing project: providing services to taxonomists for standard genome sequencing and annotation.</title>
        <authorList>
            <consortium name="The Broad Institute Genomics Platform"/>
            <consortium name="The Broad Institute Genome Sequencing Center for Infectious Disease"/>
            <person name="Wu L."/>
            <person name="Ma J."/>
        </authorList>
    </citation>
    <scope>NUCLEOTIDE SEQUENCE [LARGE SCALE GENOMIC DNA]</scope>
    <source>
        <strain evidence="8">CGMCC 4.7367</strain>
    </source>
</reference>
<dbReference type="RefSeq" id="WP_191296623.1">
    <property type="nucleotide sequence ID" value="NZ_BNAR01000002.1"/>
</dbReference>
<dbReference type="PANTHER" id="PTHR12001:SF85">
    <property type="entry name" value="SHORT CHAIN ISOPRENYL DIPHOSPHATE SYNTHASE"/>
    <property type="match status" value="1"/>
</dbReference>
<gene>
    <name evidence="7" type="ORF">GCM10017774_13020</name>
</gene>
<dbReference type="InterPro" id="IPR000092">
    <property type="entry name" value="Polyprenyl_synt"/>
</dbReference>
<evidence type="ECO:0000256" key="3">
    <source>
        <dbReference type="ARBA" id="ARBA00022679"/>
    </source>
</evidence>
<dbReference type="SUPFAM" id="SSF48576">
    <property type="entry name" value="Terpenoid synthases"/>
    <property type="match status" value="1"/>
</dbReference>
<proteinExistence type="inferred from homology"/>
<dbReference type="InterPro" id="IPR008949">
    <property type="entry name" value="Isoprenoid_synthase_dom_sf"/>
</dbReference>
<comment type="caution">
    <text evidence="7">The sequence shown here is derived from an EMBL/GenBank/DDBJ whole genome shotgun (WGS) entry which is preliminary data.</text>
</comment>
<evidence type="ECO:0000313" key="8">
    <source>
        <dbReference type="Proteomes" id="UP000605568"/>
    </source>
</evidence>
<organism evidence="7 8">
    <name type="scientific">Lentzea cavernae</name>
    <dbReference type="NCBI Taxonomy" id="2020703"/>
    <lineage>
        <taxon>Bacteria</taxon>
        <taxon>Bacillati</taxon>
        <taxon>Actinomycetota</taxon>
        <taxon>Actinomycetes</taxon>
        <taxon>Pseudonocardiales</taxon>
        <taxon>Pseudonocardiaceae</taxon>
        <taxon>Lentzea</taxon>
    </lineage>
</organism>
<evidence type="ECO:0000313" key="7">
    <source>
        <dbReference type="EMBL" id="GHH32307.1"/>
    </source>
</evidence>
<evidence type="ECO:0000256" key="5">
    <source>
        <dbReference type="ARBA" id="ARBA00022842"/>
    </source>
</evidence>
<dbReference type="Pfam" id="PF00348">
    <property type="entry name" value="polyprenyl_synt"/>
    <property type="match status" value="1"/>
</dbReference>
<dbReference type="Gene3D" id="1.10.600.10">
    <property type="entry name" value="Farnesyl Diphosphate Synthase"/>
    <property type="match status" value="1"/>
</dbReference>
<keyword evidence="8" id="KW-1185">Reference proteome</keyword>
<dbReference type="Proteomes" id="UP000605568">
    <property type="component" value="Unassembled WGS sequence"/>
</dbReference>
<keyword evidence="5" id="KW-0460">Magnesium</keyword>
<dbReference type="PANTHER" id="PTHR12001">
    <property type="entry name" value="GERANYLGERANYL PYROPHOSPHATE SYNTHASE"/>
    <property type="match status" value="1"/>
</dbReference>
<sequence>MSSDTAPNDDDLLHPYDKSLARYVRIGYLFAAGETLPAEADDEVSAVSQSDTSMLVIDDILDDSASRAGKPALHVSQGIKAAIVEAMLLHAAAVDGIRRAAERLGTPDWARARIYLRFNDYLSEMYHAQSLDLAARDDHGFEPWMLERYEKIIAGVTASHVTTGLECGQLLAGAEPNPDLTRAGSAIGMVRQVRDDVDDYFDDHHEPFGDFTGGLNRLPELVFKRHHGDREKVLELLAAGMTREARDLVLTYEARQEIYGYCQSIRTAVPVGEAASFLQPLESDLTGILTRTR</sequence>
<evidence type="ECO:0000256" key="2">
    <source>
        <dbReference type="ARBA" id="ARBA00006706"/>
    </source>
</evidence>
<keyword evidence="4" id="KW-0479">Metal-binding</keyword>
<comment type="similarity">
    <text evidence="2 6">Belongs to the FPP/GGPP synthase family.</text>
</comment>
<accession>A0ABQ3M4G5</accession>